<dbReference type="Gene3D" id="1.10.150.50">
    <property type="entry name" value="Transcription Factor, Ets-1"/>
    <property type="match status" value="1"/>
</dbReference>
<feature type="compositionally biased region" description="Low complexity" evidence="1">
    <location>
        <begin position="199"/>
        <end position="210"/>
    </location>
</feature>
<name>A0AAV5SUQ7_9BILA</name>
<feature type="compositionally biased region" description="Basic and acidic residues" evidence="1">
    <location>
        <begin position="681"/>
        <end position="698"/>
    </location>
</feature>
<feature type="compositionally biased region" description="Low complexity" evidence="1">
    <location>
        <begin position="14"/>
        <end position="29"/>
    </location>
</feature>
<dbReference type="AlphaFoldDB" id="A0AAV5SUQ7"/>
<feature type="compositionally biased region" description="Basic and acidic residues" evidence="1">
    <location>
        <begin position="735"/>
        <end position="778"/>
    </location>
</feature>
<evidence type="ECO:0000313" key="3">
    <source>
        <dbReference type="EMBL" id="GMS83949.1"/>
    </source>
</evidence>
<feature type="region of interest" description="Disordered" evidence="1">
    <location>
        <begin position="199"/>
        <end position="238"/>
    </location>
</feature>
<proteinExistence type="predicted"/>
<reference evidence="3" key="1">
    <citation type="submission" date="2023-10" db="EMBL/GenBank/DDBJ databases">
        <title>Genome assembly of Pristionchus species.</title>
        <authorList>
            <person name="Yoshida K."/>
            <person name="Sommer R.J."/>
        </authorList>
    </citation>
    <scope>NUCLEOTIDE SEQUENCE</scope>
    <source>
        <strain evidence="3">RS0144</strain>
    </source>
</reference>
<dbReference type="EMBL" id="BTSX01000002">
    <property type="protein sequence ID" value="GMS83949.1"/>
    <property type="molecule type" value="Genomic_DNA"/>
</dbReference>
<feature type="compositionally biased region" description="Polar residues" evidence="1">
    <location>
        <begin position="609"/>
        <end position="618"/>
    </location>
</feature>
<dbReference type="Pfam" id="PF00536">
    <property type="entry name" value="SAM_1"/>
    <property type="match status" value="1"/>
</dbReference>
<feature type="compositionally biased region" description="Basic and acidic residues" evidence="1">
    <location>
        <begin position="529"/>
        <end position="562"/>
    </location>
</feature>
<feature type="non-terminal residue" evidence="3">
    <location>
        <position position="1"/>
    </location>
</feature>
<evidence type="ECO:0000259" key="2">
    <source>
        <dbReference type="PROSITE" id="PS50105"/>
    </source>
</evidence>
<feature type="compositionally biased region" description="Basic and acidic residues" evidence="1">
    <location>
        <begin position="490"/>
        <end position="503"/>
    </location>
</feature>
<dbReference type="SUPFAM" id="SSF47769">
    <property type="entry name" value="SAM/Pointed domain"/>
    <property type="match status" value="1"/>
</dbReference>
<feature type="region of interest" description="Disordered" evidence="1">
    <location>
        <begin position="529"/>
        <end position="579"/>
    </location>
</feature>
<gene>
    <name evidence="3" type="ORF">PENTCL1PPCAC_6124</name>
</gene>
<feature type="compositionally biased region" description="Basic and acidic residues" evidence="1">
    <location>
        <begin position="1"/>
        <end position="12"/>
    </location>
</feature>
<feature type="compositionally biased region" description="Basic and acidic residues" evidence="1">
    <location>
        <begin position="598"/>
        <end position="608"/>
    </location>
</feature>
<evidence type="ECO:0000313" key="4">
    <source>
        <dbReference type="Proteomes" id="UP001432027"/>
    </source>
</evidence>
<feature type="compositionally biased region" description="Basic and acidic residues" evidence="1">
    <location>
        <begin position="55"/>
        <end position="67"/>
    </location>
</feature>
<feature type="compositionally biased region" description="Acidic residues" evidence="1">
    <location>
        <begin position="477"/>
        <end position="489"/>
    </location>
</feature>
<dbReference type="InterPro" id="IPR001660">
    <property type="entry name" value="SAM"/>
</dbReference>
<feature type="compositionally biased region" description="Basic and acidic residues" evidence="1">
    <location>
        <begin position="621"/>
        <end position="658"/>
    </location>
</feature>
<feature type="domain" description="SAM" evidence="2">
    <location>
        <begin position="890"/>
        <end position="954"/>
    </location>
</feature>
<accession>A0AAV5SUQ7</accession>
<dbReference type="Proteomes" id="UP001432027">
    <property type="component" value="Unassembled WGS sequence"/>
</dbReference>
<dbReference type="PROSITE" id="PS50105">
    <property type="entry name" value="SAM_DOMAIN"/>
    <property type="match status" value="1"/>
</dbReference>
<dbReference type="InterPro" id="IPR013761">
    <property type="entry name" value="SAM/pointed_sf"/>
</dbReference>
<evidence type="ECO:0000256" key="1">
    <source>
        <dbReference type="SAM" id="MobiDB-lite"/>
    </source>
</evidence>
<feature type="compositionally biased region" description="Low complexity" evidence="1">
    <location>
        <begin position="344"/>
        <end position="355"/>
    </location>
</feature>
<sequence length="961" mass="105083">AMTEDGPSKNDTDGAAGAPEAAATGGKTPAVREEASTPADPSPPKLAPEAPTRTPKKEDESEEKTGDGKPSVSSPPEESPPILTQQPPQPQLQSQQATPHAPPQAKPRGRPPGVPNKNNAVNAAMSQQMHVIQNQMKHHLAQQTAAMMHRNGHGPQNMMPQMIQVNTEGQPQFVQIIPGHGPGQFMQPMFQGRARFPVQTQMRPQQRPPQQQLPPGGPNQTVPVLIPLPSGQSGQSSNSIVVSNNALIRHPDGTVYMRPDVMQKQPGLIINHQYTDANGQQAVRQLQLTPAQSAQLQAQMMQKGIGGGIPQHIMLQHHHQQQQQRAANEQMQQQLTRQNLDRLASGAAAAGSSGSRTSDWVGGLPPPTSNGNGAPSLLPMPHLQHLQLQQLSQSPAAVVDMDEEENEAAPQLAAESALNLNVESLNAEEAFQQESHVGHGRGKKNAGKNTKTFVHEIDGHRIIETTEPSNSTHLDTDDFEPVPEDEDDQSDKSYEGRDDDVFHRKPANGANGVGFVDQAALWMQNRLEMDIPRDERKPKKEIPQKPATRSDGRKRGGRKSNELKSLIQMDFGPAENSRRAQDMLPSLIKTVTLKESAKNLRNTTERRSNSAAGGSITPSAKGKDTRSLRHRDSADKSKECRACGNVLDEKKTEKHRGYCNELCSRISRSPMNTEGEDEETMSERTEQTPEPTNRKKESSSTPNSGSKRRSTAKDEVKEEPMEEVSTTPKRRGRGKKEEEMIVPKKEIVTPKKEEKKKEEKKVVKKEPEEEEMPLEKQKSPVMKKRAGQEKKSEEPPAKTRKIESLPPPPAAPAACESPALVAALTAPPTYLQQLQPPPMQQQLLQQVRLPAAVAEVGPLPVVAAAAVPAAAAAPAAPTSFEMDSVTCRQLSVEQVRAWVERITGKPEIAQQFASEDVDGETLLTLKYNDLRDDLKLSLGMAKKVYSAIEEICKRRPIGSDE</sequence>
<feature type="compositionally biased region" description="Low complexity" evidence="1">
    <location>
        <begin position="375"/>
        <end position="395"/>
    </location>
</feature>
<feature type="compositionally biased region" description="Low complexity" evidence="1">
    <location>
        <begin position="70"/>
        <end position="99"/>
    </location>
</feature>
<keyword evidence="4" id="KW-1185">Reference proteome</keyword>
<feature type="compositionally biased region" description="Pro residues" evidence="1">
    <location>
        <begin position="100"/>
        <end position="114"/>
    </location>
</feature>
<feature type="region of interest" description="Disordered" evidence="1">
    <location>
        <begin position="457"/>
        <end position="510"/>
    </location>
</feature>
<feature type="compositionally biased region" description="Low complexity" evidence="1">
    <location>
        <begin position="321"/>
        <end position="334"/>
    </location>
</feature>
<feature type="region of interest" description="Disordered" evidence="1">
    <location>
        <begin position="598"/>
        <end position="814"/>
    </location>
</feature>
<organism evidence="3 4">
    <name type="scientific">Pristionchus entomophagus</name>
    <dbReference type="NCBI Taxonomy" id="358040"/>
    <lineage>
        <taxon>Eukaryota</taxon>
        <taxon>Metazoa</taxon>
        <taxon>Ecdysozoa</taxon>
        <taxon>Nematoda</taxon>
        <taxon>Chromadorea</taxon>
        <taxon>Rhabditida</taxon>
        <taxon>Rhabditina</taxon>
        <taxon>Diplogasteromorpha</taxon>
        <taxon>Diplogasteroidea</taxon>
        <taxon>Neodiplogasteridae</taxon>
        <taxon>Pristionchus</taxon>
    </lineage>
</organism>
<protein>
    <recommendedName>
        <fullName evidence="2">SAM domain-containing protein</fullName>
    </recommendedName>
</protein>
<feature type="region of interest" description="Disordered" evidence="1">
    <location>
        <begin position="1"/>
        <end position="119"/>
    </location>
</feature>
<comment type="caution">
    <text evidence="3">The sequence shown here is derived from an EMBL/GenBank/DDBJ whole genome shotgun (WGS) entry which is preliminary data.</text>
</comment>
<feature type="compositionally biased region" description="Basic and acidic residues" evidence="1">
    <location>
        <begin position="786"/>
        <end position="803"/>
    </location>
</feature>
<feature type="region of interest" description="Disordered" evidence="1">
    <location>
        <begin position="316"/>
        <end position="409"/>
    </location>
</feature>